<proteinExistence type="inferred from homology"/>
<evidence type="ECO:0000259" key="3">
    <source>
        <dbReference type="PROSITE" id="PS51820"/>
    </source>
</evidence>
<dbReference type="SUPFAM" id="SSF51445">
    <property type="entry name" value="(Trans)glycosidases"/>
    <property type="match status" value="1"/>
</dbReference>
<dbReference type="Pfam" id="PF00933">
    <property type="entry name" value="Glyco_hydro_3"/>
    <property type="match status" value="1"/>
</dbReference>
<comment type="caution">
    <text evidence="4">The sequence shown here is derived from an EMBL/GenBank/DDBJ whole genome shotgun (WGS) entry which is preliminary data.</text>
</comment>
<dbReference type="EMBL" id="JAHKKG010000016">
    <property type="protein sequence ID" value="MBU2669776.1"/>
    <property type="molecule type" value="Genomic_DNA"/>
</dbReference>
<dbReference type="PROSITE" id="PS51820">
    <property type="entry name" value="PA14"/>
    <property type="match status" value="1"/>
</dbReference>
<dbReference type="Pfam" id="PF01915">
    <property type="entry name" value="Glyco_hydro_3_C"/>
    <property type="match status" value="1"/>
</dbReference>
<evidence type="ECO:0000313" key="5">
    <source>
        <dbReference type="Proteomes" id="UP001519654"/>
    </source>
</evidence>
<dbReference type="InterPro" id="IPR037524">
    <property type="entry name" value="PA14/GLEYA"/>
</dbReference>
<evidence type="ECO:0000256" key="2">
    <source>
        <dbReference type="ARBA" id="ARBA00022801"/>
    </source>
</evidence>
<dbReference type="Gene3D" id="2.60.40.10">
    <property type="entry name" value="Immunoglobulins"/>
    <property type="match status" value="1"/>
</dbReference>
<dbReference type="PANTHER" id="PTHR42715">
    <property type="entry name" value="BETA-GLUCOSIDASE"/>
    <property type="match status" value="1"/>
</dbReference>
<keyword evidence="2 4" id="KW-0378">Hydrolase</keyword>
<evidence type="ECO:0000256" key="1">
    <source>
        <dbReference type="ARBA" id="ARBA00005336"/>
    </source>
</evidence>
<evidence type="ECO:0000313" key="4">
    <source>
        <dbReference type="EMBL" id="MBU2669776.1"/>
    </source>
</evidence>
<comment type="similarity">
    <text evidence="1">Belongs to the glycosyl hydrolase 3 family.</text>
</comment>
<dbReference type="InterPro" id="IPR017853">
    <property type="entry name" value="GH"/>
</dbReference>
<keyword evidence="5" id="KW-1185">Reference proteome</keyword>
<dbReference type="InterPro" id="IPR013783">
    <property type="entry name" value="Ig-like_fold"/>
</dbReference>
<dbReference type="InterPro" id="IPR050288">
    <property type="entry name" value="Cellulose_deg_GH3"/>
</dbReference>
<dbReference type="Gene3D" id="2.60.120.260">
    <property type="entry name" value="Galactose-binding domain-like"/>
    <property type="match status" value="1"/>
</dbReference>
<dbReference type="PANTHER" id="PTHR42715:SF10">
    <property type="entry name" value="BETA-GLUCOSIDASE"/>
    <property type="match status" value="1"/>
</dbReference>
<name>A0ABS5Z253_9ACTN</name>
<dbReference type="InterPro" id="IPR002772">
    <property type="entry name" value="Glyco_hydro_3_C"/>
</dbReference>
<gene>
    <name evidence="4" type="ORF">KOI35_40335</name>
</gene>
<sequence length="790" mass="84002">MTDVEHLLGQLSLEEKVSLLAGQDFWSLPAIERIGLRSLVMSDGPIGVRGVGWAPDDPSIALPSPTALAAAWDVELADRAGQLLGQESRRKGVHVLLGPTVNLQRTPLGGRHFECYSEDPLLSGEIAVGFVRGVQRHGVGTTVKHLVGNDFETDRMEVDVRIGERALREIYLAPFERVAESGGWGVMSAYNSVNGQSMAQNGPIQDEILKREWGFDGVVVSDWRAARDTVGAALGGLDIAMPALESPWGEKLVSAVRAGEVPEEVIDDKVRRVLLLAQRVGVLDGGPAVTVPEDLDGNAIAREVASRSFVLVRNENYTLPLEPAALTKVAVIGALATDARVLGGGSAQVSPPYVISPLAGLEQALSGVDVEFTIGADPRPFLPAAHGPGWTPAKVTMGGHSFEVEPAAVRWIGSLPGGLDPAGVDEILLETTFTPAEGGEHTFAVSGFGTFELSVAGTKAYAGTLHPPTATRADLLLSPREQRVHVRLDAGEAVPVVLRQTIARGMAHTVSTTLGHRGPGPDEEGMIAEAVRLAGESDVAVVVVGTTEQTESEGFDRTTLALPGRQDELVSRVAAANPRTVVVVNAGSPVLMPWAEEVAATVLTWFGGQEAGAALAEVLLGVTEPGGRLPTTWPRREEDCPVLAVVPSDGVVAYGEGVFVGYRGWLRSGVAPLYAFGHGLGYTSWRYDELTVNETEAVVTITNTGARAGREVVQLYIGSSPVDPERPERWLAGFENVEAHPEETVTVRIPLPPRTFEVWADGGWVRRTGEYRVIAAHALDDPRLTATLEV</sequence>
<reference evidence="4 5" key="1">
    <citation type="submission" date="2021-06" db="EMBL/GenBank/DDBJ databases">
        <title>Actinoplanes lichenicola sp. nov., and Actinoplanes ovalisporus sp. nov., isolated from lichen in Thailand.</title>
        <authorList>
            <person name="Saeng-In P."/>
            <person name="Kanchanasin P."/>
            <person name="Yuki M."/>
            <person name="Kudo T."/>
            <person name="Ohkuma M."/>
            <person name="Phongsopitanun W."/>
            <person name="Tanasupawat S."/>
        </authorList>
    </citation>
    <scope>NUCLEOTIDE SEQUENCE [LARGE SCALE GENOMIC DNA]</scope>
    <source>
        <strain evidence="4 5">NBRC 110975</strain>
    </source>
</reference>
<dbReference type="InterPro" id="IPR001764">
    <property type="entry name" value="Glyco_hydro_3_N"/>
</dbReference>
<dbReference type="InterPro" id="IPR036881">
    <property type="entry name" value="Glyco_hydro_3_C_sf"/>
</dbReference>
<protein>
    <submittedName>
        <fullName evidence="4">Glycoside hydrolase family 3 C-terminal domain-containing protein</fullName>
    </submittedName>
</protein>
<dbReference type="Gene3D" id="3.40.50.1700">
    <property type="entry name" value="Glycoside hydrolase family 3 C-terminal domain"/>
    <property type="match status" value="1"/>
</dbReference>
<dbReference type="Pfam" id="PF14310">
    <property type="entry name" value="Fn3-like"/>
    <property type="match status" value="1"/>
</dbReference>
<dbReference type="RefSeq" id="WP_215794837.1">
    <property type="nucleotide sequence ID" value="NZ_JAHKKG010000016.1"/>
</dbReference>
<dbReference type="Proteomes" id="UP001519654">
    <property type="component" value="Unassembled WGS sequence"/>
</dbReference>
<dbReference type="PRINTS" id="PR00133">
    <property type="entry name" value="GLHYDRLASE3"/>
</dbReference>
<dbReference type="GO" id="GO:0016787">
    <property type="term" value="F:hydrolase activity"/>
    <property type="evidence" value="ECO:0007669"/>
    <property type="project" value="UniProtKB-KW"/>
</dbReference>
<dbReference type="SMART" id="SM01217">
    <property type="entry name" value="Fn3_like"/>
    <property type="match status" value="1"/>
</dbReference>
<dbReference type="Gene3D" id="3.20.20.300">
    <property type="entry name" value="Glycoside hydrolase, family 3, N-terminal domain"/>
    <property type="match status" value="1"/>
</dbReference>
<feature type="domain" description="PA14" evidence="3">
    <location>
        <begin position="363"/>
        <end position="531"/>
    </location>
</feature>
<dbReference type="InterPro" id="IPR036962">
    <property type="entry name" value="Glyco_hydro_3_N_sf"/>
</dbReference>
<accession>A0ABS5Z253</accession>
<dbReference type="InterPro" id="IPR026891">
    <property type="entry name" value="Fn3-like"/>
</dbReference>
<organism evidence="4 5">
    <name type="scientific">Paractinoplanes bogorensis</name>
    <dbReference type="NCBI Taxonomy" id="1610840"/>
    <lineage>
        <taxon>Bacteria</taxon>
        <taxon>Bacillati</taxon>
        <taxon>Actinomycetota</taxon>
        <taxon>Actinomycetes</taxon>
        <taxon>Micromonosporales</taxon>
        <taxon>Micromonosporaceae</taxon>
        <taxon>Paractinoplanes</taxon>
    </lineage>
</organism>
<dbReference type="SUPFAM" id="SSF52279">
    <property type="entry name" value="Beta-D-glucan exohydrolase, C-terminal domain"/>
    <property type="match status" value="1"/>
</dbReference>